<evidence type="ECO:0000313" key="7">
    <source>
        <dbReference type="EMBL" id="CRK88355.1"/>
    </source>
</evidence>
<organism evidence="7 8">
    <name type="scientific">Clunio marinus</name>
    <dbReference type="NCBI Taxonomy" id="568069"/>
    <lineage>
        <taxon>Eukaryota</taxon>
        <taxon>Metazoa</taxon>
        <taxon>Ecdysozoa</taxon>
        <taxon>Arthropoda</taxon>
        <taxon>Hexapoda</taxon>
        <taxon>Insecta</taxon>
        <taxon>Pterygota</taxon>
        <taxon>Neoptera</taxon>
        <taxon>Endopterygota</taxon>
        <taxon>Diptera</taxon>
        <taxon>Nematocera</taxon>
        <taxon>Chironomoidea</taxon>
        <taxon>Chironomidae</taxon>
        <taxon>Clunio</taxon>
    </lineage>
</organism>
<dbReference type="CDD" id="cd07103">
    <property type="entry name" value="ALDH_F5_SSADH_GabD"/>
    <property type="match status" value="1"/>
</dbReference>
<feature type="domain" description="Aldehyde dehydrogenase" evidence="6">
    <location>
        <begin position="44"/>
        <end position="507"/>
    </location>
</feature>
<feature type="active site" evidence="4">
    <location>
        <position position="285"/>
    </location>
</feature>
<dbReference type="Proteomes" id="UP000183832">
    <property type="component" value="Unassembled WGS sequence"/>
</dbReference>
<dbReference type="FunFam" id="3.40.309.10:FF:000004">
    <property type="entry name" value="Succinate-semialdehyde dehydrogenase I"/>
    <property type="match status" value="1"/>
</dbReference>
<dbReference type="InterPro" id="IPR016163">
    <property type="entry name" value="Ald_DH_C"/>
</dbReference>
<dbReference type="PROSITE" id="PS00687">
    <property type="entry name" value="ALDEHYDE_DEHYDR_GLU"/>
    <property type="match status" value="1"/>
</dbReference>
<dbReference type="GO" id="GO:0005739">
    <property type="term" value="C:mitochondrion"/>
    <property type="evidence" value="ECO:0007669"/>
    <property type="project" value="TreeGrafter"/>
</dbReference>
<keyword evidence="8" id="KW-1185">Reference proteome</keyword>
<dbReference type="InterPro" id="IPR029510">
    <property type="entry name" value="Ald_DH_CS_GLU"/>
</dbReference>
<dbReference type="PANTHER" id="PTHR43353:SF5">
    <property type="entry name" value="SUCCINATE-SEMIALDEHYDE DEHYDROGENASE, MITOCHONDRIAL"/>
    <property type="match status" value="1"/>
</dbReference>
<dbReference type="InterPro" id="IPR016161">
    <property type="entry name" value="Ald_DH/histidinol_DH"/>
</dbReference>
<dbReference type="GO" id="GO:0009450">
    <property type="term" value="P:gamma-aminobutyric acid catabolic process"/>
    <property type="evidence" value="ECO:0007669"/>
    <property type="project" value="TreeGrafter"/>
</dbReference>
<name>A0A1J1HKA4_9DIPT</name>
<dbReference type="EMBL" id="CVRI01000006">
    <property type="protein sequence ID" value="CRK88355.1"/>
    <property type="molecule type" value="Genomic_DNA"/>
</dbReference>
<dbReference type="OrthoDB" id="310895at2759"/>
<dbReference type="STRING" id="568069.A0A1J1HKA4"/>
<evidence type="ECO:0000259" key="6">
    <source>
        <dbReference type="Pfam" id="PF00171"/>
    </source>
</evidence>
<dbReference type="Gene3D" id="3.40.605.10">
    <property type="entry name" value="Aldehyde Dehydrogenase, Chain A, domain 1"/>
    <property type="match status" value="1"/>
</dbReference>
<evidence type="ECO:0000256" key="4">
    <source>
        <dbReference type="PROSITE-ProRule" id="PRU10007"/>
    </source>
</evidence>
<comment type="pathway">
    <text evidence="1">Amino-acid degradation; 4-aminobutanoate degradation.</text>
</comment>
<dbReference type="PANTHER" id="PTHR43353">
    <property type="entry name" value="SUCCINATE-SEMIALDEHYDE DEHYDROGENASE, MITOCHONDRIAL"/>
    <property type="match status" value="1"/>
</dbReference>
<dbReference type="SUPFAM" id="SSF53720">
    <property type="entry name" value="ALDH-like"/>
    <property type="match status" value="1"/>
</dbReference>
<dbReference type="AlphaFoldDB" id="A0A1J1HKA4"/>
<protein>
    <submittedName>
        <fullName evidence="7">CLUMA_CG002132, isoform A</fullName>
    </submittedName>
</protein>
<dbReference type="InterPro" id="IPR015590">
    <property type="entry name" value="Aldehyde_DH_dom"/>
</dbReference>
<accession>A0A1J1HKA4</accession>
<evidence type="ECO:0000256" key="1">
    <source>
        <dbReference type="ARBA" id="ARBA00005176"/>
    </source>
</evidence>
<dbReference type="GO" id="GO:0004777">
    <property type="term" value="F:succinate-semialdehyde dehydrogenase (NAD+) activity"/>
    <property type="evidence" value="ECO:0007669"/>
    <property type="project" value="TreeGrafter"/>
</dbReference>
<dbReference type="InterPro" id="IPR016162">
    <property type="entry name" value="Ald_DH_N"/>
</dbReference>
<evidence type="ECO:0000256" key="5">
    <source>
        <dbReference type="RuleBase" id="RU003345"/>
    </source>
</evidence>
<sequence>MFRLVRNLGFFHSGISKFSVEERLQLVRTMHSLIKNQAYVDGKWTDSREKKTFDVINPANLKIIGNVPDMDVKDVEKAIDAAYDAFHSQEWQNKTAKDRSNLLKKWFTLLEANKAEIAEIMTSESGKPLAESFGEITYGNSFIEWFAEEARRIYGEVVPSPVASKSITHTKHPIGVAGLITPWNFPHAMITRKAGAALAAGCTVVIKPAEDTPLTALALCKLADEVGFPPGVINVITSSRSNAAPIGELLCKSPKVAGISFTGSTEVGKLLYRQCADGVKRIGLELGGNAPFIVFKSANIDHAVAGALASKFRNCGQTCISANRFLIQDDVCEEFIGKLINQMKCLSIGDGACSCTKIGPLINEAQLKKVKGMVEDAKQKGAKIVHGGRHMKDIGELFFEPTIITDIKPDMKLYTDEVFGPIVSIIPFKSEEQALKIANGTQRGLAGYFFTQDLNQAFRVRNKLEVGMVGINEGLISSTEAAFGGIKESGVGREGSSHGIEEYVYIKYSCFGNLN</sequence>
<dbReference type="InterPro" id="IPR050740">
    <property type="entry name" value="Aldehyde_DH_Superfamily"/>
</dbReference>
<dbReference type="FunFam" id="3.40.605.10:FF:000005">
    <property type="entry name" value="Succinate-semialdehyde dehydrogenase I"/>
    <property type="match status" value="1"/>
</dbReference>
<gene>
    <name evidence="7" type="ORF">CLUMA_CG002132</name>
</gene>
<proteinExistence type="inferred from homology"/>
<evidence type="ECO:0000256" key="2">
    <source>
        <dbReference type="ARBA" id="ARBA00009986"/>
    </source>
</evidence>
<evidence type="ECO:0000256" key="3">
    <source>
        <dbReference type="ARBA" id="ARBA00023002"/>
    </source>
</evidence>
<evidence type="ECO:0000313" key="8">
    <source>
        <dbReference type="Proteomes" id="UP000183832"/>
    </source>
</evidence>
<reference evidence="7 8" key="1">
    <citation type="submission" date="2015-04" db="EMBL/GenBank/DDBJ databases">
        <authorList>
            <person name="Syromyatnikov M.Y."/>
            <person name="Popov V.N."/>
        </authorList>
    </citation>
    <scope>NUCLEOTIDE SEQUENCE [LARGE SCALE GENOMIC DNA]</scope>
</reference>
<dbReference type="Pfam" id="PF00171">
    <property type="entry name" value="Aldedh"/>
    <property type="match status" value="1"/>
</dbReference>
<dbReference type="Gene3D" id="3.40.309.10">
    <property type="entry name" value="Aldehyde Dehydrogenase, Chain A, domain 2"/>
    <property type="match status" value="1"/>
</dbReference>
<keyword evidence="3 5" id="KW-0560">Oxidoreductase</keyword>
<comment type="similarity">
    <text evidence="2 5">Belongs to the aldehyde dehydrogenase family.</text>
</comment>